<keyword evidence="2" id="KW-0732">Signal</keyword>
<dbReference type="KEGG" id="bfo:118417437"/>
<dbReference type="Pfam" id="PF25815">
    <property type="entry name" value="CTHRC1_C"/>
    <property type="match status" value="1"/>
</dbReference>
<evidence type="ECO:0000256" key="2">
    <source>
        <dbReference type="SAM" id="SignalP"/>
    </source>
</evidence>
<reference evidence="5" key="2">
    <citation type="submission" date="2025-08" db="UniProtKB">
        <authorList>
            <consortium name="RefSeq"/>
        </authorList>
    </citation>
    <scope>IDENTIFICATION</scope>
    <source>
        <strain evidence="5">S238N-H82</strain>
        <tissue evidence="5">Testes</tissue>
    </source>
</reference>
<evidence type="ECO:0000256" key="1">
    <source>
        <dbReference type="SAM" id="MobiDB-lite"/>
    </source>
</evidence>
<feature type="compositionally biased region" description="Gly residues" evidence="1">
    <location>
        <begin position="63"/>
        <end position="72"/>
    </location>
</feature>
<feature type="domain" description="CTHRC1 C-terminal" evidence="3">
    <location>
        <begin position="125"/>
        <end position="258"/>
    </location>
</feature>
<evidence type="ECO:0000313" key="5">
    <source>
        <dbReference type="RefSeq" id="XP_035678892.1"/>
    </source>
</evidence>
<dbReference type="RefSeq" id="XP_035678892.1">
    <property type="nucleotide sequence ID" value="XM_035822999.1"/>
</dbReference>
<dbReference type="OrthoDB" id="5985978at2759"/>
<gene>
    <name evidence="5" type="primary">LOC118417437</name>
</gene>
<organism evidence="4 5">
    <name type="scientific">Branchiostoma floridae</name>
    <name type="common">Florida lancelet</name>
    <name type="synonym">Amphioxus</name>
    <dbReference type="NCBI Taxonomy" id="7739"/>
    <lineage>
        <taxon>Eukaryota</taxon>
        <taxon>Metazoa</taxon>
        <taxon>Chordata</taxon>
        <taxon>Cephalochordata</taxon>
        <taxon>Leptocardii</taxon>
        <taxon>Amphioxiformes</taxon>
        <taxon>Branchiostomatidae</taxon>
        <taxon>Branchiostoma</taxon>
    </lineage>
</organism>
<accession>A0A9J7L9W0</accession>
<feature type="signal peptide" evidence="2">
    <location>
        <begin position="1"/>
        <end position="23"/>
    </location>
</feature>
<protein>
    <submittedName>
        <fullName evidence="5">Collagen triple helix repeat-containing protein 1-like</fullName>
    </submittedName>
</protein>
<keyword evidence="4" id="KW-1185">Reference proteome</keyword>
<evidence type="ECO:0000313" key="4">
    <source>
        <dbReference type="Proteomes" id="UP000001554"/>
    </source>
</evidence>
<dbReference type="OMA" id="NHGQDVR"/>
<dbReference type="AlphaFoldDB" id="A0A9J7L9W0"/>
<dbReference type="GeneID" id="118417437"/>
<dbReference type="InterPro" id="IPR057873">
    <property type="entry name" value="CTHRC1_C"/>
</dbReference>
<dbReference type="PANTHER" id="PTHR24637">
    <property type="entry name" value="COLLAGEN"/>
    <property type="match status" value="1"/>
</dbReference>
<proteinExistence type="predicted"/>
<evidence type="ECO:0000259" key="3">
    <source>
        <dbReference type="Pfam" id="PF25815"/>
    </source>
</evidence>
<name>A0A9J7L9W0_BRAFL</name>
<sequence>MALYCWFAVVGLAVAMFVQTNHGQDVRTGQGPPPGGEGRLRETEGEQGPPGGEGVKGDRGDQGPPGGDGAKGVRGEQGQPGGDGAKGDRGDQGPSGGDGAKGDRGDQGPPGEKGSAGETGSPGVSARVNIKQCAWKDLNNGADSGKIVECAFNKVAPTSVLRLTWSGSTRVRPTTACCKRWFFTLNGSECNSPFPIDSLMCTNGASSVNIHRATTIDGLCYNLPAGPVTVALNVGNREGWTECADANTGWNSYSRIIVEEVNIPTGND</sequence>
<reference evidence="4" key="1">
    <citation type="journal article" date="2020" name="Nat. Ecol. Evol.">
        <title>Deeply conserved synteny resolves early events in vertebrate evolution.</title>
        <authorList>
            <person name="Simakov O."/>
            <person name="Marletaz F."/>
            <person name="Yue J.X."/>
            <person name="O'Connell B."/>
            <person name="Jenkins J."/>
            <person name="Brandt A."/>
            <person name="Calef R."/>
            <person name="Tung C.H."/>
            <person name="Huang T.K."/>
            <person name="Schmutz J."/>
            <person name="Satoh N."/>
            <person name="Yu J.K."/>
            <person name="Putnam N.H."/>
            <person name="Green R.E."/>
            <person name="Rokhsar D.S."/>
        </authorList>
    </citation>
    <scope>NUCLEOTIDE SEQUENCE [LARGE SCALE GENOMIC DNA]</scope>
    <source>
        <strain evidence="4">S238N-H82</strain>
    </source>
</reference>
<feature type="region of interest" description="Disordered" evidence="1">
    <location>
        <begin position="23"/>
        <end position="124"/>
    </location>
</feature>
<dbReference type="Proteomes" id="UP000001554">
    <property type="component" value="Chromosome 6"/>
</dbReference>
<feature type="chain" id="PRO_5039912927" evidence="2">
    <location>
        <begin position="24"/>
        <end position="268"/>
    </location>
</feature>